<gene>
    <name evidence="2" type="ORF">NBM05_11975</name>
</gene>
<evidence type="ECO:0000256" key="1">
    <source>
        <dbReference type="SAM" id="MobiDB-lite"/>
    </source>
</evidence>
<feature type="compositionally biased region" description="Low complexity" evidence="1">
    <location>
        <begin position="1"/>
        <end position="10"/>
    </location>
</feature>
<sequence>MSPDAASPDVVPAPPRSADRPAPGNAPVPRRLDVDATDPERLFARIAAGSDYAYWLDSSSAGSGRGAPSRYSVLGVATGPGARILRYETAGRPDPVTAVLEPGAGRAWTRPGSILEALAEELDDAPPAPGWG</sequence>
<dbReference type="Proteomes" id="UP001139502">
    <property type="component" value="Unassembled WGS sequence"/>
</dbReference>
<dbReference type="AlphaFoldDB" id="A0A9X2KJB9"/>
<name>A0A9X2KJB9_9MICC</name>
<protein>
    <submittedName>
        <fullName evidence="2">Uncharacterized protein</fullName>
    </submittedName>
</protein>
<feature type="non-terminal residue" evidence="2">
    <location>
        <position position="132"/>
    </location>
</feature>
<dbReference type="EMBL" id="JANAFB010000034">
    <property type="protein sequence ID" value="MCP3426699.1"/>
    <property type="molecule type" value="Genomic_DNA"/>
</dbReference>
<comment type="caution">
    <text evidence="2">The sequence shown here is derived from an EMBL/GenBank/DDBJ whole genome shotgun (WGS) entry which is preliminary data.</text>
</comment>
<keyword evidence="3" id="KW-1185">Reference proteome</keyword>
<evidence type="ECO:0000313" key="2">
    <source>
        <dbReference type="EMBL" id="MCP3426699.1"/>
    </source>
</evidence>
<feature type="region of interest" description="Disordered" evidence="1">
    <location>
        <begin position="1"/>
        <end position="34"/>
    </location>
</feature>
<evidence type="ECO:0000313" key="3">
    <source>
        <dbReference type="Proteomes" id="UP001139502"/>
    </source>
</evidence>
<reference evidence="2" key="1">
    <citation type="submission" date="2022-06" db="EMBL/GenBank/DDBJ databases">
        <title>Rothia sp. isolated from sandalwood seedling.</title>
        <authorList>
            <person name="Tuikhar N."/>
            <person name="Kirdat K."/>
            <person name="Thorat V."/>
            <person name="Swetha P."/>
            <person name="Padma S."/>
            <person name="Sundararaj R."/>
            <person name="Yadav A."/>
        </authorList>
    </citation>
    <scope>NUCLEOTIDE SEQUENCE</scope>
    <source>
        <strain evidence="2">AR01</strain>
    </source>
</reference>
<accession>A0A9X2KJB9</accession>
<dbReference type="RefSeq" id="WP_254167722.1">
    <property type="nucleotide sequence ID" value="NZ_JANAFB010000034.1"/>
</dbReference>
<organism evidence="2 3">
    <name type="scientific">Rothia santali</name>
    <dbReference type="NCBI Taxonomy" id="2949643"/>
    <lineage>
        <taxon>Bacteria</taxon>
        <taxon>Bacillati</taxon>
        <taxon>Actinomycetota</taxon>
        <taxon>Actinomycetes</taxon>
        <taxon>Micrococcales</taxon>
        <taxon>Micrococcaceae</taxon>
        <taxon>Rothia</taxon>
    </lineage>
</organism>
<proteinExistence type="predicted"/>